<evidence type="ECO:0000313" key="3">
    <source>
        <dbReference type="EMBL" id="RCG31283.1"/>
    </source>
</evidence>
<reference evidence="3 4" key="1">
    <citation type="submission" date="2018-06" db="EMBL/GenBank/DDBJ databases">
        <title>Sphaerisporangium craniellae sp. nov., isolated from a marine sponge in the South China Sea.</title>
        <authorList>
            <person name="Li L."/>
        </authorList>
    </citation>
    <scope>NUCLEOTIDE SEQUENCE [LARGE SCALE GENOMIC DNA]</scope>
    <source>
        <strain evidence="3 4">CCTCC AA 208026</strain>
    </source>
</reference>
<keyword evidence="2" id="KW-0812">Transmembrane</keyword>
<evidence type="ECO:0008006" key="5">
    <source>
        <dbReference type="Google" id="ProtNLM"/>
    </source>
</evidence>
<keyword evidence="4" id="KW-1185">Reference proteome</keyword>
<protein>
    <recommendedName>
        <fullName evidence="5">WD40 repeat domain-containing protein</fullName>
    </recommendedName>
</protein>
<evidence type="ECO:0000256" key="1">
    <source>
        <dbReference type="SAM" id="MobiDB-lite"/>
    </source>
</evidence>
<feature type="transmembrane region" description="Helical" evidence="2">
    <location>
        <begin position="41"/>
        <end position="61"/>
    </location>
</feature>
<feature type="compositionally biased region" description="Basic and acidic residues" evidence="1">
    <location>
        <begin position="447"/>
        <end position="458"/>
    </location>
</feature>
<feature type="compositionally biased region" description="Pro residues" evidence="1">
    <location>
        <begin position="102"/>
        <end position="113"/>
    </location>
</feature>
<dbReference type="SUPFAM" id="SSF82171">
    <property type="entry name" value="DPP6 N-terminal domain-like"/>
    <property type="match status" value="1"/>
</dbReference>
<organism evidence="3 4">
    <name type="scientific">Sphaerisporangium album</name>
    <dbReference type="NCBI Taxonomy" id="509200"/>
    <lineage>
        <taxon>Bacteria</taxon>
        <taxon>Bacillati</taxon>
        <taxon>Actinomycetota</taxon>
        <taxon>Actinomycetes</taxon>
        <taxon>Streptosporangiales</taxon>
        <taxon>Streptosporangiaceae</taxon>
        <taxon>Sphaerisporangium</taxon>
    </lineage>
</organism>
<accession>A0A367FLJ9</accession>
<dbReference type="EMBL" id="QOIL01000005">
    <property type="protein sequence ID" value="RCG31283.1"/>
    <property type="molecule type" value="Genomic_DNA"/>
</dbReference>
<sequence>MTPESLPSETLPEMLREWSAEARVPHDLADRALRRRARRRTASFALAAGVAAVVVATGVLVPKILEDGRRRIDLAVASGTPTASASSVASPEPAPASSAPFPVDPPPTEPAPEPASVEPGAMPDSLAVRADPGNAPPKSLIAAGGVAVSAYYVWEYEKIGARSDRRKDAWFLYDPRTGGYERTDWTEVTVAPGMKYAAVLEGALPARRIGLLDMATRTVRWIDLDHSVARISWSPDGARVLATTYEKDPTVRIKLSADGRSWQTPDPVRGGFQIVDVASGRASYHAVPHEDGFPGPPDTQFLWSDDGTLVWQPNNGRMRDSDPQRLYYDLEGRPHDAPREQLATSEAAGLSPDGRLYADRRHPPRVGKPLSPSEAEKLLEAEPKGPETVVRDVATGKITGRQKMLQLLAWADDTHLIALQCLDRCQDEFDAYLALVTVDGRQSVRLSGDRRNSQREGSWHPVLTKR</sequence>
<dbReference type="OrthoDB" id="4303889at2"/>
<name>A0A367FLJ9_9ACTN</name>
<feature type="region of interest" description="Disordered" evidence="1">
    <location>
        <begin position="335"/>
        <end position="372"/>
    </location>
</feature>
<dbReference type="AlphaFoldDB" id="A0A367FLJ9"/>
<dbReference type="Proteomes" id="UP000253094">
    <property type="component" value="Unassembled WGS sequence"/>
</dbReference>
<keyword evidence="2" id="KW-0472">Membrane</keyword>
<feature type="compositionally biased region" description="Low complexity" evidence="1">
    <location>
        <begin position="80"/>
        <end position="101"/>
    </location>
</feature>
<dbReference type="RefSeq" id="WP_114028661.1">
    <property type="nucleotide sequence ID" value="NZ_QOIL01000005.1"/>
</dbReference>
<feature type="region of interest" description="Disordered" evidence="1">
    <location>
        <begin position="80"/>
        <end position="130"/>
    </location>
</feature>
<evidence type="ECO:0000256" key="2">
    <source>
        <dbReference type="SAM" id="Phobius"/>
    </source>
</evidence>
<keyword evidence="2" id="KW-1133">Transmembrane helix</keyword>
<feature type="region of interest" description="Disordered" evidence="1">
    <location>
        <begin position="445"/>
        <end position="466"/>
    </location>
</feature>
<proteinExistence type="predicted"/>
<comment type="caution">
    <text evidence="3">The sequence shown here is derived from an EMBL/GenBank/DDBJ whole genome shotgun (WGS) entry which is preliminary data.</text>
</comment>
<evidence type="ECO:0000313" key="4">
    <source>
        <dbReference type="Proteomes" id="UP000253094"/>
    </source>
</evidence>
<gene>
    <name evidence="3" type="ORF">DQ384_11220</name>
</gene>